<dbReference type="RefSeq" id="XP_025473601.1">
    <property type="nucleotide sequence ID" value="XM_025628546.1"/>
</dbReference>
<dbReference type="Proteomes" id="UP000247647">
    <property type="component" value="Unassembled WGS sequence"/>
</dbReference>
<dbReference type="AlphaFoldDB" id="A0A318Y737"/>
<dbReference type="EMBL" id="KZ821543">
    <property type="protein sequence ID" value="PYH28123.1"/>
    <property type="molecule type" value="Genomic_DNA"/>
</dbReference>
<dbReference type="GeneID" id="37131002"/>
<organism evidence="1 2">
    <name type="scientific">Aspergillus neoniger (strain CBS 115656)</name>
    <dbReference type="NCBI Taxonomy" id="1448310"/>
    <lineage>
        <taxon>Eukaryota</taxon>
        <taxon>Fungi</taxon>
        <taxon>Dikarya</taxon>
        <taxon>Ascomycota</taxon>
        <taxon>Pezizomycotina</taxon>
        <taxon>Eurotiomycetes</taxon>
        <taxon>Eurotiomycetidae</taxon>
        <taxon>Eurotiales</taxon>
        <taxon>Aspergillaceae</taxon>
        <taxon>Aspergillus</taxon>
        <taxon>Aspergillus subgen. Circumdati</taxon>
    </lineage>
</organism>
<keyword evidence="2" id="KW-1185">Reference proteome</keyword>
<reference evidence="1" key="1">
    <citation type="submission" date="2016-12" db="EMBL/GenBank/DDBJ databases">
        <title>The genomes of Aspergillus section Nigri reveals drivers in fungal speciation.</title>
        <authorList>
            <consortium name="DOE Joint Genome Institute"/>
            <person name="Vesth T.C."/>
            <person name="Nybo J."/>
            <person name="Theobald S."/>
            <person name="Brandl J."/>
            <person name="Frisvad J.C."/>
            <person name="Nielsen K.F."/>
            <person name="Lyhne E.K."/>
            <person name="Kogle M.E."/>
            <person name="Kuo A."/>
            <person name="Riley R."/>
            <person name="Clum A."/>
            <person name="Nolan M."/>
            <person name="Lipzen A."/>
            <person name="Salamov A."/>
            <person name="Henrissat B."/>
            <person name="Wiebenga A."/>
            <person name="De Vries R.P."/>
            <person name="Grigoriev I.V."/>
            <person name="Mortensen U.H."/>
            <person name="Andersen M.R."/>
            <person name="Baker S.E."/>
        </authorList>
    </citation>
    <scope>NUCLEOTIDE SEQUENCE [LARGE SCALE GENOMIC DNA]</scope>
    <source>
        <strain evidence="1">CBS 115656</strain>
    </source>
</reference>
<feature type="non-terminal residue" evidence="1">
    <location>
        <position position="1"/>
    </location>
</feature>
<protein>
    <submittedName>
        <fullName evidence="1">Uncharacterized protein</fullName>
    </submittedName>
</protein>
<accession>A0A318Y737</accession>
<evidence type="ECO:0000313" key="2">
    <source>
        <dbReference type="Proteomes" id="UP000247647"/>
    </source>
</evidence>
<name>A0A318Y737_ASPNB</name>
<gene>
    <name evidence="1" type="ORF">BO87DRAFT_453765</name>
</gene>
<proteinExistence type="predicted"/>
<evidence type="ECO:0000313" key="1">
    <source>
        <dbReference type="EMBL" id="PYH28123.1"/>
    </source>
</evidence>
<sequence>SCLINPDCEIDRVCCNDSIINSRNNKREAIRRRSHSDREGTNPQMLPVISSLCLKH</sequence>